<evidence type="ECO:0000256" key="1">
    <source>
        <dbReference type="ARBA" id="ARBA00010641"/>
    </source>
</evidence>
<keyword evidence="7" id="KW-0472">Membrane</keyword>
<comment type="caution">
    <text evidence="10">The sequence shown here is derived from an EMBL/GenBank/DDBJ whole genome shotgun (WGS) entry which is preliminary data.</text>
</comment>
<dbReference type="InterPro" id="IPR014284">
    <property type="entry name" value="RNA_pol_sigma-70_dom"/>
</dbReference>
<evidence type="ECO:0000256" key="7">
    <source>
        <dbReference type="SAM" id="Phobius"/>
    </source>
</evidence>
<dbReference type="InterPro" id="IPR013324">
    <property type="entry name" value="RNA_pol_sigma_r3/r4-like"/>
</dbReference>
<dbReference type="NCBIfam" id="TIGR02983">
    <property type="entry name" value="SigE-fam_strep"/>
    <property type="match status" value="1"/>
</dbReference>
<dbReference type="Pfam" id="PF04542">
    <property type="entry name" value="Sigma70_r2"/>
    <property type="match status" value="1"/>
</dbReference>
<dbReference type="Gene3D" id="1.10.10.10">
    <property type="entry name" value="Winged helix-like DNA-binding domain superfamily/Winged helix DNA-binding domain"/>
    <property type="match status" value="1"/>
</dbReference>
<name>A0ABP7C9D8_9PSEU</name>
<dbReference type="InterPro" id="IPR014325">
    <property type="entry name" value="RNA_pol_sigma-E_actinobac"/>
</dbReference>
<evidence type="ECO:0000313" key="11">
    <source>
        <dbReference type="Proteomes" id="UP001500711"/>
    </source>
</evidence>
<keyword evidence="2 6" id="KW-0805">Transcription regulation</keyword>
<dbReference type="PANTHER" id="PTHR43133:SF50">
    <property type="entry name" value="ECF RNA POLYMERASE SIGMA FACTOR SIGM"/>
    <property type="match status" value="1"/>
</dbReference>
<dbReference type="PROSITE" id="PS01063">
    <property type="entry name" value="SIGMA70_ECF"/>
    <property type="match status" value="1"/>
</dbReference>
<dbReference type="InterPro" id="IPR013249">
    <property type="entry name" value="RNA_pol_sigma70_r4_t2"/>
</dbReference>
<feature type="transmembrane region" description="Helical" evidence="7">
    <location>
        <begin position="186"/>
        <end position="206"/>
    </location>
</feature>
<evidence type="ECO:0000259" key="9">
    <source>
        <dbReference type="Pfam" id="PF08281"/>
    </source>
</evidence>
<dbReference type="EMBL" id="BAABBE010000046">
    <property type="protein sequence ID" value="GAA3684204.1"/>
    <property type="molecule type" value="Genomic_DNA"/>
</dbReference>
<dbReference type="InterPro" id="IPR000838">
    <property type="entry name" value="RNA_pol_sigma70_ECF_CS"/>
</dbReference>
<keyword evidence="7" id="KW-0812">Transmembrane</keyword>
<protein>
    <recommendedName>
        <fullName evidence="6">RNA polymerase sigma factor</fullName>
    </recommendedName>
</protein>
<feature type="domain" description="RNA polymerase sigma-70 region 2" evidence="8">
    <location>
        <begin position="17"/>
        <end position="74"/>
    </location>
</feature>
<keyword evidence="3 6" id="KW-0731">Sigma factor</keyword>
<dbReference type="InterPro" id="IPR036388">
    <property type="entry name" value="WH-like_DNA-bd_sf"/>
</dbReference>
<evidence type="ECO:0000256" key="3">
    <source>
        <dbReference type="ARBA" id="ARBA00023082"/>
    </source>
</evidence>
<evidence type="ECO:0000256" key="4">
    <source>
        <dbReference type="ARBA" id="ARBA00023125"/>
    </source>
</evidence>
<feature type="domain" description="RNA polymerase sigma factor 70 region 4 type 2" evidence="9">
    <location>
        <begin position="98"/>
        <end position="150"/>
    </location>
</feature>
<dbReference type="InterPro" id="IPR007627">
    <property type="entry name" value="RNA_pol_sigma70_r2"/>
</dbReference>
<dbReference type="SUPFAM" id="SSF88659">
    <property type="entry name" value="Sigma3 and sigma4 domains of RNA polymerase sigma factors"/>
    <property type="match status" value="1"/>
</dbReference>
<keyword evidence="11" id="KW-1185">Reference proteome</keyword>
<dbReference type="Pfam" id="PF08281">
    <property type="entry name" value="Sigma70_r4_2"/>
    <property type="match status" value="1"/>
</dbReference>
<gene>
    <name evidence="10" type="ORF">GCM10022267_83770</name>
</gene>
<organism evidence="10 11">
    <name type="scientific">Lentzea roselyniae</name>
    <dbReference type="NCBI Taxonomy" id="531940"/>
    <lineage>
        <taxon>Bacteria</taxon>
        <taxon>Bacillati</taxon>
        <taxon>Actinomycetota</taxon>
        <taxon>Actinomycetes</taxon>
        <taxon>Pseudonocardiales</taxon>
        <taxon>Pseudonocardiaceae</taxon>
        <taxon>Lentzea</taxon>
    </lineage>
</organism>
<evidence type="ECO:0000256" key="2">
    <source>
        <dbReference type="ARBA" id="ARBA00023015"/>
    </source>
</evidence>
<dbReference type="SUPFAM" id="SSF88946">
    <property type="entry name" value="Sigma2 domain of RNA polymerase sigma factors"/>
    <property type="match status" value="1"/>
</dbReference>
<reference evidence="11" key="1">
    <citation type="journal article" date="2019" name="Int. J. Syst. Evol. Microbiol.">
        <title>The Global Catalogue of Microorganisms (GCM) 10K type strain sequencing project: providing services to taxonomists for standard genome sequencing and annotation.</title>
        <authorList>
            <consortium name="The Broad Institute Genomics Platform"/>
            <consortium name="The Broad Institute Genome Sequencing Center for Infectious Disease"/>
            <person name="Wu L."/>
            <person name="Ma J."/>
        </authorList>
    </citation>
    <scope>NUCLEOTIDE SEQUENCE [LARGE SCALE GENOMIC DNA]</scope>
    <source>
        <strain evidence="11">JCM 17494</strain>
    </source>
</reference>
<evidence type="ECO:0000256" key="5">
    <source>
        <dbReference type="ARBA" id="ARBA00023163"/>
    </source>
</evidence>
<keyword evidence="4 6" id="KW-0238">DNA-binding</keyword>
<evidence type="ECO:0000256" key="6">
    <source>
        <dbReference type="RuleBase" id="RU000716"/>
    </source>
</evidence>
<dbReference type="Proteomes" id="UP001500711">
    <property type="component" value="Unassembled WGS sequence"/>
</dbReference>
<sequence length="433" mass="47164">MRRDNEFAEFFTSRFDAARRAAYALCGDWGDAEEIAQHAFVRIYVHWSRVRSETADAYLNTVVTRLFLDTRRRVRGREHPVADPPEQAEHAGFAPDERQALLSALRQVPARQREVLVLRFLQDMSVERTADTLGCTAGTVKSQTARGLNTLRDAYRAELGEPAPAPQTSVDDVMRRGRRRVFAQRATGVVGVLLVVAGVGVGATALSSAPTTPLPPADTITVTTTTPTTVRAEVGWPRLNEPTRTPTLTMSPMSGVPPMTCEQKGTPQLAGWPGIIEAPSNVRAALERAISGPVQHHVTPPRNPGERNSHALWANAGHGSIWLRAGTFTGSPLAHADDQKWAMGDCVAPKRHVLANGTVIQLHVVREGMPVPTLNQLLMIYTPAGRTYQISLSNHSGEFFLNEGFDQEKGGHPELPLSEQRLAEIGQAVAEAA</sequence>
<accession>A0ABP7C9D8</accession>
<dbReference type="PANTHER" id="PTHR43133">
    <property type="entry name" value="RNA POLYMERASE ECF-TYPE SIGMA FACTO"/>
    <property type="match status" value="1"/>
</dbReference>
<dbReference type="NCBIfam" id="TIGR02937">
    <property type="entry name" value="sigma70-ECF"/>
    <property type="match status" value="1"/>
</dbReference>
<dbReference type="RefSeq" id="WP_346136567.1">
    <property type="nucleotide sequence ID" value="NZ_BAABBE010000046.1"/>
</dbReference>
<evidence type="ECO:0000259" key="8">
    <source>
        <dbReference type="Pfam" id="PF04542"/>
    </source>
</evidence>
<evidence type="ECO:0000313" key="10">
    <source>
        <dbReference type="EMBL" id="GAA3684204.1"/>
    </source>
</evidence>
<dbReference type="InterPro" id="IPR013325">
    <property type="entry name" value="RNA_pol_sigma_r2"/>
</dbReference>
<dbReference type="CDD" id="cd06171">
    <property type="entry name" value="Sigma70_r4"/>
    <property type="match status" value="1"/>
</dbReference>
<keyword evidence="7" id="KW-1133">Transmembrane helix</keyword>
<proteinExistence type="inferred from homology"/>
<comment type="similarity">
    <text evidence="1 6">Belongs to the sigma-70 factor family. ECF subfamily.</text>
</comment>
<dbReference type="InterPro" id="IPR039425">
    <property type="entry name" value="RNA_pol_sigma-70-like"/>
</dbReference>
<dbReference type="Gene3D" id="1.10.1740.10">
    <property type="match status" value="1"/>
</dbReference>
<keyword evidence="5 6" id="KW-0804">Transcription</keyword>